<dbReference type="EMBL" id="AFMF02000038">
    <property type="protein sequence ID" value="EMM93516.1"/>
    <property type="molecule type" value="Genomic_DNA"/>
</dbReference>
<evidence type="ECO:0000313" key="1">
    <source>
        <dbReference type="EMBL" id="EMM93516.1"/>
    </source>
</evidence>
<reference evidence="1 2" key="1">
    <citation type="submission" date="2013-01" db="EMBL/GenBank/DDBJ databases">
        <authorList>
            <person name="Harkins D.M."/>
            <person name="Durkin A.S."/>
            <person name="Brinkac L.M."/>
            <person name="Haft D.H."/>
            <person name="Selengut J.D."/>
            <person name="Sanka R."/>
            <person name="DePew J."/>
            <person name="Purushe J."/>
            <person name="Tulsiani S.M."/>
            <person name="Graham G.C."/>
            <person name="Burns M.-A."/>
            <person name="Dohnt M.F."/>
            <person name="Smythe L.D."/>
            <person name="McKay D.B."/>
            <person name="Craig S.B."/>
            <person name="Vinetz J.M."/>
            <person name="Sutton G.G."/>
            <person name="Nierman W.C."/>
            <person name="Fouts D.E."/>
        </authorList>
    </citation>
    <scope>NUCLEOTIDE SEQUENCE [LARGE SCALE GENOMIC DNA]</scope>
    <source>
        <strain evidence="1 2">LT2156</strain>
    </source>
</reference>
<proteinExistence type="predicted"/>
<comment type="caution">
    <text evidence="1">The sequence shown here is derived from an EMBL/GenBank/DDBJ whole genome shotgun (WGS) entry which is preliminary data.</text>
</comment>
<protein>
    <submittedName>
        <fullName evidence="1">Toxin-antitoxin system, antitoxin component, HicB family</fullName>
    </submittedName>
</protein>
<dbReference type="Gene3D" id="3.30.160.250">
    <property type="match status" value="1"/>
</dbReference>
<accession>M6HRI5</accession>
<dbReference type="Proteomes" id="UP000012089">
    <property type="component" value="Unassembled WGS sequence"/>
</dbReference>
<gene>
    <name evidence="1" type="ORF">LEP1GSC158_4901</name>
</gene>
<name>M6HRI5_LEPIR</name>
<dbReference type="AlphaFoldDB" id="M6HRI5"/>
<sequence length="66" mass="7361">MKKSFTASVWQEEKIYVAQCLEANIASQEESEALSNLQEALELHFENPVATLLPEIKKILAEVSVA</sequence>
<evidence type="ECO:0000313" key="2">
    <source>
        <dbReference type="Proteomes" id="UP000012089"/>
    </source>
</evidence>
<organism evidence="1 2">
    <name type="scientific">Leptospira interrogans serovar Zanoni str. LT2156</name>
    <dbReference type="NCBI Taxonomy" id="1001601"/>
    <lineage>
        <taxon>Bacteria</taxon>
        <taxon>Pseudomonadati</taxon>
        <taxon>Spirochaetota</taxon>
        <taxon>Spirochaetia</taxon>
        <taxon>Leptospirales</taxon>
        <taxon>Leptospiraceae</taxon>
        <taxon>Leptospira</taxon>
    </lineage>
</organism>